<gene>
    <name evidence="5" type="primary">LOC105845299</name>
</gene>
<dbReference type="Pfam" id="PF25390">
    <property type="entry name" value="WD40_RLD"/>
    <property type="match status" value="1"/>
</dbReference>
<organism evidence="4 5">
    <name type="scientific">Hydra vulgaris</name>
    <name type="common">Hydra</name>
    <name type="synonym">Hydra attenuata</name>
    <dbReference type="NCBI Taxonomy" id="6087"/>
    <lineage>
        <taxon>Eukaryota</taxon>
        <taxon>Metazoa</taxon>
        <taxon>Cnidaria</taxon>
        <taxon>Hydrozoa</taxon>
        <taxon>Hydroidolina</taxon>
        <taxon>Anthoathecata</taxon>
        <taxon>Aplanulata</taxon>
        <taxon>Hydridae</taxon>
        <taxon>Hydra</taxon>
    </lineage>
</organism>
<dbReference type="InterPro" id="IPR051625">
    <property type="entry name" value="Signaling_Regulatory_Domain"/>
</dbReference>
<dbReference type="PRINTS" id="PR00633">
    <property type="entry name" value="RCCNDNSATION"/>
</dbReference>
<feature type="repeat" description="RCC1" evidence="2">
    <location>
        <begin position="2"/>
        <end position="55"/>
    </location>
</feature>
<sequence>MTKIYCWGLSKNGQAGPCKDGKVLIPQLIQYDNKLYGHVIDISAGGLFTAAITDRNYILSFGCGKYGRLAGSVNEEDSKNIVAYKFDDSKNLLAISCGLWHACILTQCGSVYVWGYSKACGSTNNVQTPQKVDLLNVIGITCGNNFTLCWTVCGKAYSWGVNNHGVLGHGNSSYKIEDSPKEITGLCDHLIVQMSAGTSHCGAVTKDGNLFVWGNNKYGALGIVGETKDILKPKLVDNVSNVKQISCNIGDNHGHSLLITTSGRLFASGDGYKGKLGLGNFNSSSIFQNQSKINFVQVCSGGIHSAGVSDAGELFTWGCGSDGRLGHPEAAGHRYLYHSSIPKAVEAFSKKRVLKVSASYYHTVALVQ</sequence>
<dbReference type="InterPro" id="IPR058923">
    <property type="entry name" value="RCC1-like_dom"/>
</dbReference>
<dbReference type="Gene3D" id="2.130.10.30">
    <property type="entry name" value="Regulator of chromosome condensation 1/beta-lactamase-inhibitor protein II"/>
    <property type="match status" value="2"/>
</dbReference>
<evidence type="ECO:0000256" key="2">
    <source>
        <dbReference type="PROSITE-ProRule" id="PRU00235"/>
    </source>
</evidence>
<keyword evidence="1" id="KW-0677">Repeat</keyword>
<feature type="repeat" description="RCC1" evidence="2">
    <location>
        <begin position="208"/>
        <end position="262"/>
    </location>
</feature>
<name>A0ABM4D8Y2_HYDVU</name>
<dbReference type="InterPro" id="IPR000408">
    <property type="entry name" value="Reg_chr_condens"/>
</dbReference>
<feature type="repeat" description="RCC1" evidence="2">
    <location>
        <begin position="263"/>
        <end position="311"/>
    </location>
</feature>
<dbReference type="SUPFAM" id="SSF50985">
    <property type="entry name" value="RCC1/BLIP-II"/>
    <property type="match status" value="2"/>
</dbReference>
<reference evidence="5" key="1">
    <citation type="submission" date="2025-08" db="UniProtKB">
        <authorList>
            <consortium name="RefSeq"/>
        </authorList>
    </citation>
    <scope>IDENTIFICATION</scope>
</reference>
<dbReference type="Proteomes" id="UP001652625">
    <property type="component" value="Chromosome 12"/>
</dbReference>
<evidence type="ECO:0000313" key="5">
    <source>
        <dbReference type="RefSeq" id="XP_065670796.1"/>
    </source>
</evidence>
<evidence type="ECO:0000256" key="1">
    <source>
        <dbReference type="ARBA" id="ARBA00022737"/>
    </source>
</evidence>
<dbReference type="PROSITE" id="PS00626">
    <property type="entry name" value="RCC1_2"/>
    <property type="match status" value="1"/>
</dbReference>
<feature type="domain" description="RCC1-like" evidence="3">
    <location>
        <begin position="4"/>
        <end position="365"/>
    </location>
</feature>
<proteinExistence type="predicted"/>
<feature type="repeat" description="RCC1" evidence="2">
    <location>
        <begin position="154"/>
        <end position="207"/>
    </location>
</feature>
<protein>
    <submittedName>
        <fullName evidence="5">Probable E3 ubiquitin-protein ligase HERC4</fullName>
    </submittedName>
</protein>
<dbReference type="RefSeq" id="XP_065670796.1">
    <property type="nucleotide sequence ID" value="XM_065814724.1"/>
</dbReference>
<dbReference type="PANTHER" id="PTHR22872">
    <property type="entry name" value="BTK-BINDING PROTEIN-RELATED"/>
    <property type="match status" value="1"/>
</dbReference>
<accession>A0ABM4D8Y2</accession>
<evidence type="ECO:0000259" key="3">
    <source>
        <dbReference type="Pfam" id="PF25390"/>
    </source>
</evidence>
<dbReference type="GeneID" id="105845299"/>
<feature type="repeat" description="RCC1" evidence="2">
    <location>
        <begin position="312"/>
        <end position="368"/>
    </location>
</feature>
<dbReference type="InterPro" id="IPR009091">
    <property type="entry name" value="RCC1/BLIP-II"/>
</dbReference>
<keyword evidence="4" id="KW-1185">Reference proteome</keyword>
<dbReference type="PROSITE" id="PS50012">
    <property type="entry name" value="RCC1_3"/>
    <property type="match status" value="5"/>
</dbReference>
<evidence type="ECO:0000313" key="4">
    <source>
        <dbReference type="Proteomes" id="UP001652625"/>
    </source>
</evidence>